<dbReference type="GO" id="GO:0005730">
    <property type="term" value="C:nucleolus"/>
    <property type="evidence" value="ECO:0007669"/>
    <property type="project" value="TreeGrafter"/>
</dbReference>
<dbReference type="Proteomes" id="UP001159364">
    <property type="component" value="Linkage Group LG10"/>
</dbReference>
<accession>A0AAV8SMC2</accession>
<dbReference type="GO" id="GO:0000447">
    <property type="term" value="P:endonucleolytic cleavage in ITS1 to separate SSU-rRNA from 5.8S rRNA and LSU-rRNA from tricistronic rRNA transcript (SSU-rRNA, 5.8S rRNA, LSU-rRNA)"/>
    <property type="evidence" value="ECO:0007669"/>
    <property type="project" value="TreeGrafter"/>
</dbReference>
<name>A0AAV8SMC2_9ROSI</name>
<protein>
    <recommendedName>
        <fullName evidence="3">Kri1-like C-terminal domain-containing protein</fullName>
    </recommendedName>
</protein>
<dbReference type="EMBL" id="JAIWQS010000010">
    <property type="protein sequence ID" value="KAJ8753060.1"/>
    <property type="molecule type" value="Genomic_DNA"/>
</dbReference>
<feature type="domain" description="Kri1-like C-terminal" evidence="3">
    <location>
        <begin position="479"/>
        <end position="558"/>
    </location>
</feature>
<feature type="compositionally biased region" description="Basic and acidic residues" evidence="2">
    <location>
        <begin position="46"/>
        <end position="55"/>
    </location>
</feature>
<keyword evidence="5" id="KW-1185">Reference proteome</keyword>
<comment type="caution">
    <text evidence="4">The sequence shown here is derived from an EMBL/GenBank/DDBJ whole genome shotgun (WGS) entry which is preliminary data.</text>
</comment>
<feature type="region of interest" description="Disordered" evidence="2">
    <location>
        <begin position="277"/>
        <end position="320"/>
    </location>
</feature>
<feature type="compositionally biased region" description="Basic and acidic residues" evidence="2">
    <location>
        <begin position="555"/>
        <end position="568"/>
    </location>
</feature>
<evidence type="ECO:0000313" key="4">
    <source>
        <dbReference type="EMBL" id="KAJ8753060.1"/>
    </source>
</evidence>
<dbReference type="PANTHER" id="PTHR14490">
    <property type="entry name" value="ZINC FINGER, ZZ TYPE"/>
    <property type="match status" value="1"/>
</dbReference>
<evidence type="ECO:0000259" key="3">
    <source>
        <dbReference type="Pfam" id="PF12936"/>
    </source>
</evidence>
<reference evidence="4 5" key="1">
    <citation type="submission" date="2021-09" db="EMBL/GenBank/DDBJ databases">
        <title>Genomic insights and catalytic innovation underlie evolution of tropane alkaloids biosynthesis.</title>
        <authorList>
            <person name="Wang Y.-J."/>
            <person name="Tian T."/>
            <person name="Huang J.-P."/>
            <person name="Huang S.-X."/>
        </authorList>
    </citation>
    <scope>NUCLEOTIDE SEQUENCE [LARGE SCALE GENOMIC DNA]</scope>
    <source>
        <strain evidence="4">KIB-2018</strain>
        <tissue evidence="4">Leaf</tissue>
    </source>
</reference>
<feature type="region of interest" description="Disordered" evidence="2">
    <location>
        <begin position="46"/>
        <end position="79"/>
    </location>
</feature>
<evidence type="ECO:0000256" key="2">
    <source>
        <dbReference type="SAM" id="MobiDB-lite"/>
    </source>
</evidence>
<dbReference type="Pfam" id="PF12936">
    <property type="entry name" value="Kri1_C"/>
    <property type="match status" value="1"/>
</dbReference>
<sequence length="620" mass="73194">MGLKLFDDGDAAASDISKIQVDKEFARRYEHNKKREDLQRYEELRKKGLIDDSKSDSGSGSESSSDEYDFEEDIDVTNPRKTKDMEFFKNLLKVRNRDPSIYQNVSLFHSDSGEDEEEDGENNKNKKKEKGKKAVYLKDVVAQHLIEEGPEFDEVEPSKGKTKTYNEEQDDIKNALLDALKDDEDDGEEDFLRVKDKSNEIEGADIDDGELKEKLGEYFGQEEELDENGMFLKDFFLNKMWVDKRNKDDKGFDEVDELLKDEEEIEKQEEYEMNFFRHQEDAGDRIMGHSRKIEGSVRKKDNARKEQRKSKEERTKFAEMERKEELKHLKNLKKKEMQERMKRIMLAAGAKGSDDCPLDLGNLEEEFDPQKYDKMMEKAFNDEYYDAEDIDPHYDHDSDDDEGEIEKPDFDKEDELLGLAKGWDELDFNGGFLAARERSLKRKAENGEVENDQYEFHEEERDGSMRKRKRKMSLVKKVKEEMMEEYYKLDYEGTIGDLKTRFKYAKVKRKRYGLKAHEILMLDDKDLNQYVSVKKLAPYREKEWKVPNNKRQQIKELVRGKLKNEKSVKKNKKLEQSSNDLGDLSRNAKRRRRKAELKLSHSRLLAYGKVQPKSKNKREH</sequence>
<gene>
    <name evidence="4" type="ORF">K2173_011828</name>
</gene>
<dbReference type="AlphaFoldDB" id="A0AAV8SMC2"/>
<feature type="region of interest" description="Disordered" evidence="2">
    <location>
        <begin position="555"/>
        <end position="620"/>
    </location>
</feature>
<dbReference type="PANTHER" id="PTHR14490:SF5">
    <property type="entry name" value="PROTEIN KRI1 HOMOLOG"/>
    <property type="match status" value="1"/>
</dbReference>
<dbReference type="GO" id="GO:0030686">
    <property type="term" value="C:90S preribosome"/>
    <property type="evidence" value="ECO:0007669"/>
    <property type="project" value="TreeGrafter"/>
</dbReference>
<feature type="region of interest" description="Disordered" evidence="2">
    <location>
        <begin position="105"/>
        <end position="131"/>
    </location>
</feature>
<feature type="region of interest" description="Disordered" evidence="2">
    <location>
        <begin position="386"/>
        <end position="411"/>
    </location>
</feature>
<dbReference type="Pfam" id="PF05178">
    <property type="entry name" value="Kri1"/>
    <property type="match status" value="1"/>
</dbReference>
<feature type="region of interest" description="Disordered" evidence="2">
    <location>
        <begin position="148"/>
        <end position="169"/>
    </location>
</feature>
<dbReference type="InterPro" id="IPR018034">
    <property type="entry name" value="Kri1"/>
</dbReference>
<feature type="compositionally biased region" description="Acidic residues" evidence="2">
    <location>
        <begin position="64"/>
        <end position="75"/>
    </location>
</feature>
<comment type="similarity">
    <text evidence="1">Belongs to the KRI1 family.</text>
</comment>
<proteinExistence type="inferred from homology"/>
<evidence type="ECO:0000256" key="1">
    <source>
        <dbReference type="ARBA" id="ARBA00007473"/>
    </source>
</evidence>
<organism evidence="4 5">
    <name type="scientific">Erythroxylum novogranatense</name>
    <dbReference type="NCBI Taxonomy" id="1862640"/>
    <lineage>
        <taxon>Eukaryota</taxon>
        <taxon>Viridiplantae</taxon>
        <taxon>Streptophyta</taxon>
        <taxon>Embryophyta</taxon>
        <taxon>Tracheophyta</taxon>
        <taxon>Spermatophyta</taxon>
        <taxon>Magnoliopsida</taxon>
        <taxon>eudicotyledons</taxon>
        <taxon>Gunneridae</taxon>
        <taxon>Pentapetalae</taxon>
        <taxon>rosids</taxon>
        <taxon>fabids</taxon>
        <taxon>Malpighiales</taxon>
        <taxon>Erythroxylaceae</taxon>
        <taxon>Erythroxylum</taxon>
    </lineage>
</organism>
<evidence type="ECO:0000313" key="5">
    <source>
        <dbReference type="Proteomes" id="UP001159364"/>
    </source>
</evidence>
<dbReference type="InterPro" id="IPR024626">
    <property type="entry name" value="Kri1-like_C"/>
</dbReference>